<dbReference type="SMART" id="SM00052">
    <property type="entry name" value="EAL"/>
    <property type="match status" value="1"/>
</dbReference>
<evidence type="ECO:0000259" key="1">
    <source>
        <dbReference type="PROSITE" id="PS50112"/>
    </source>
</evidence>
<dbReference type="CDD" id="cd00130">
    <property type="entry name" value="PAS"/>
    <property type="match status" value="1"/>
</dbReference>
<feature type="domain" description="EAL" evidence="2">
    <location>
        <begin position="425"/>
        <end position="679"/>
    </location>
</feature>
<dbReference type="CDD" id="cd01948">
    <property type="entry name" value="EAL"/>
    <property type="match status" value="1"/>
</dbReference>
<dbReference type="AlphaFoldDB" id="D6XWT2"/>
<reference evidence="4" key="1">
    <citation type="submission" date="2009-10" db="EMBL/GenBank/DDBJ databases">
        <title>Complete sequence of Bacillus selenitireducens MLS10.</title>
        <authorList>
            <consortium name="US DOE Joint Genome Institute"/>
            <person name="Lucas S."/>
            <person name="Copeland A."/>
            <person name="Lapidus A."/>
            <person name="Glavina del Rio T."/>
            <person name="Dalin E."/>
            <person name="Tice H."/>
            <person name="Bruce D."/>
            <person name="Goodwin L."/>
            <person name="Pitluck S."/>
            <person name="Sims D."/>
            <person name="Brettin T."/>
            <person name="Detter J.C."/>
            <person name="Han C."/>
            <person name="Larimer F."/>
            <person name="Land M."/>
            <person name="Hauser L."/>
            <person name="Kyrpides N."/>
            <person name="Ovchinnikova G."/>
            <person name="Stolz J."/>
        </authorList>
    </citation>
    <scope>NUCLEOTIDE SEQUENCE [LARGE SCALE GENOMIC DNA]</scope>
    <source>
        <strain evidence="4">MLS10</strain>
    </source>
</reference>
<dbReference type="Pfam" id="PF08448">
    <property type="entry name" value="PAS_4"/>
    <property type="match status" value="1"/>
</dbReference>
<dbReference type="Gene3D" id="3.30.70.270">
    <property type="match status" value="1"/>
</dbReference>
<dbReference type="InterPro" id="IPR043128">
    <property type="entry name" value="Rev_trsase/Diguanyl_cyclase"/>
</dbReference>
<dbReference type="PROSITE" id="PS50883">
    <property type="entry name" value="EAL"/>
    <property type="match status" value="1"/>
</dbReference>
<dbReference type="STRING" id="439292.Bsel_2406"/>
<protein>
    <submittedName>
        <fullName evidence="4">Diguanylate cyclase/phosphodiesterase with PAS/PAC sensor(S)</fullName>
    </submittedName>
</protein>
<dbReference type="InterPro" id="IPR029787">
    <property type="entry name" value="Nucleotide_cyclase"/>
</dbReference>
<dbReference type="NCBIfam" id="TIGR00254">
    <property type="entry name" value="GGDEF"/>
    <property type="match status" value="1"/>
</dbReference>
<evidence type="ECO:0000313" key="5">
    <source>
        <dbReference type="Proteomes" id="UP000000271"/>
    </source>
</evidence>
<feature type="domain" description="PAS" evidence="1">
    <location>
        <begin position="128"/>
        <end position="198"/>
    </location>
</feature>
<dbReference type="HOGENOM" id="CLU_000445_70_20_9"/>
<dbReference type="InterPro" id="IPR000160">
    <property type="entry name" value="GGDEF_dom"/>
</dbReference>
<dbReference type="InterPro" id="IPR035919">
    <property type="entry name" value="EAL_sf"/>
</dbReference>
<dbReference type="SUPFAM" id="SSF55073">
    <property type="entry name" value="Nucleotide cyclase"/>
    <property type="match status" value="1"/>
</dbReference>
<dbReference type="SMART" id="SM00091">
    <property type="entry name" value="PAS"/>
    <property type="match status" value="1"/>
</dbReference>
<dbReference type="InterPro" id="IPR013656">
    <property type="entry name" value="PAS_4"/>
</dbReference>
<dbReference type="EMBL" id="CP001791">
    <property type="protein sequence ID" value="ADH99908.1"/>
    <property type="molecule type" value="Genomic_DNA"/>
</dbReference>
<dbReference type="Gene3D" id="3.30.450.20">
    <property type="entry name" value="PAS domain"/>
    <property type="match status" value="2"/>
</dbReference>
<dbReference type="NCBIfam" id="TIGR00229">
    <property type="entry name" value="sensory_box"/>
    <property type="match status" value="2"/>
</dbReference>
<dbReference type="InterPro" id="IPR052155">
    <property type="entry name" value="Biofilm_reg_signaling"/>
</dbReference>
<dbReference type="eggNOG" id="COG5001">
    <property type="taxonomic scope" value="Bacteria"/>
</dbReference>
<evidence type="ECO:0000313" key="4">
    <source>
        <dbReference type="EMBL" id="ADH99908.1"/>
    </source>
</evidence>
<gene>
    <name evidence="4" type="ordered locus">Bsel_2406</name>
</gene>
<accession>D6XWT2</accession>
<dbReference type="InterPro" id="IPR035965">
    <property type="entry name" value="PAS-like_dom_sf"/>
</dbReference>
<dbReference type="PANTHER" id="PTHR44757:SF2">
    <property type="entry name" value="BIOFILM ARCHITECTURE MAINTENANCE PROTEIN MBAA"/>
    <property type="match status" value="1"/>
</dbReference>
<dbReference type="Pfam" id="PF13426">
    <property type="entry name" value="PAS_9"/>
    <property type="match status" value="1"/>
</dbReference>
<dbReference type="Proteomes" id="UP000000271">
    <property type="component" value="Chromosome"/>
</dbReference>
<name>D6XWT2_BACIE</name>
<dbReference type="PROSITE" id="PS50887">
    <property type="entry name" value="GGDEF"/>
    <property type="match status" value="1"/>
</dbReference>
<feature type="domain" description="GGDEF" evidence="3">
    <location>
        <begin position="282"/>
        <end position="416"/>
    </location>
</feature>
<dbReference type="KEGG" id="bse:Bsel_2406"/>
<dbReference type="RefSeq" id="WP_013173330.1">
    <property type="nucleotide sequence ID" value="NC_014219.1"/>
</dbReference>
<dbReference type="Pfam" id="PF00563">
    <property type="entry name" value="EAL"/>
    <property type="match status" value="1"/>
</dbReference>
<dbReference type="PANTHER" id="PTHR44757">
    <property type="entry name" value="DIGUANYLATE CYCLASE DGCP"/>
    <property type="match status" value="1"/>
</dbReference>
<dbReference type="SUPFAM" id="SSF141868">
    <property type="entry name" value="EAL domain-like"/>
    <property type="match status" value="1"/>
</dbReference>
<dbReference type="SMART" id="SM00267">
    <property type="entry name" value="GGDEF"/>
    <property type="match status" value="1"/>
</dbReference>
<organism evidence="4 5">
    <name type="scientific">Bacillus selenitireducens (strain ATCC 700615 / DSM 15326 / MLS10)</name>
    <dbReference type="NCBI Taxonomy" id="439292"/>
    <lineage>
        <taxon>Bacteria</taxon>
        <taxon>Bacillati</taxon>
        <taxon>Bacillota</taxon>
        <taxon>Bacilli</taxon>
        <taxon>Bacillales</taxon>
        <taxon>Bacillaceae</taxon>
        <taxon>Salisediminibacterium</taxon>
    </lineage>
</organism>
<evidence type="ECO:0000259" key="2">
    <source>
        <dbReference type="PROSITE" id="PS50883"/>
    </source>
</evidence>
<dbReference type="PROSITE" id="PS50112">
    <property type="entry name" value="PAS"/>
    <property type="match status" value="1"/>
</dbReference>
<dbReference type="CDD" id="cd01949">
    <property type="entry name" value="GGDEF"/>
    <property type="match status" value="1"/>
</dbReference>
<dbReference type="Gene3D" id="3.20.20.450">
    <property type="entry name" value="EAL domain"/>
    <property type="match status" value="1"/>
</dbReference>
<dbReference type="Pfam" id="PF00990">
    <property type="entry name" value="GGDEF"/>
    <property type="match status" value="1"/>
</dbReference>
<dbReference type="OrthoDB" id="9759607at2"/>
<sequence>MDLNQWDIKSFANMMSDAVFIMGVDQEERFVYAFINNTCKKRFGYTEDIIGKTIEEGANPEMVDYLNHRYQEVLKTGETVIYSDTVHGRIDETKLDPVRNSAGDITHIIAVTRNITTIENQRQALLRSNQRYQSLFDYNKSGIFELDKNGRFISLNPSGTMILGMDEKEMMQNSFHSIVCMEDLPQVSEMFQRSLDGETVDYQTAIIDANGDRKRLDVTHVPMIVDYEVVGVYGIARDITSEHRQKKQIEDLANQDQLTGMPNRSAMKRKLKEKLRSHQKDGYVAVLVLDVDDFKLINDSVGHDQGDELILELSKRLDQAFSKRFDIGRIGGDEFMMIGHPKSRGDLTDISGILDHLFSEPFHIENRNYYLKSSCGITVVNGHNHQRIPEDVMKQAEMAMYSSKKRGRGLTTFYDESMNEASRRMLFLEQELQLILQERGLFVHYQPILDARTGQIKSFEALVRWHHRQEGAISPSEFIPVAEESGLIHQVGEFVLDESLSMLTKWRKAGHQDIRISINISVKQLEDRSLLTMIQQKLDHYGLLPHDIELEITETVVMENIDKVRHTLDLLQDKGIYLSIDDFGTGYSSMSSLNRLPFHTIKIDRSFITDVMYVSKSRAILRSMIQLASEMGMTTIAEGVETKEQFDILRTEGVSEVQGFYFTKPVTACEAEEKWLKNPENSRVTMGVKQGKDSV</sequence>
<evidence type="ECO:0000259" key="3">
    <source>
        <dbReference type="PROSITE" id="PS50887"/>
    </source>
</evidence>
<dbReference type="InterPro" id="IPR001633">
    <property type="entry name" value="EAL_dom"/>
</dbReference>
<dbReference type="SUPFAM" id="SSF55785">
    <property type="entry name" value="PYP-like sensor domain (PAS domain)"/>
    <property type="match status" value="2"/>
</dbReference>
<proteinExistence type="predicted"/>
<keyword evidence="5" id="KW-1185">Reference proteome</keyword>
<dbReference type="InterPro" id="IPR000014">
    <property type="entry name" value="PAS"/>
</dbReference>